<comment type="caution">
    <text evidence="2">The sequence shown here is derived from an EMBL/GenBank/DDBJ whole genome shotgun (WGS) entry which is preliminary data.</text>
</comment>
<organism evidence="2 3">
    <name type="scientific">Rhamnusium bicolor</name>
    <dbReference type="NCBI Taxonomy" id="1586634"/>
    <lineage>
        <taxon>Eukaryota</taxon>
        <taxon>Metazoa</taxon>
        <taxon>Ecdysozoa</taxon>
        <taxon>Arthropoda</taxon>
        <taxon>Hexapoda</taxon>
        <taxon>Insecta</taxon>
        <taxon>Pterygota</taxon>
        <taxon>Neoptera</taxon>
        <taxon>Endopterygota</taxon>
        <taxon>Coleoptera</taxon>
        <taxon>Polyphaga</taxon>
        <taxon>Cucujiformia</taxon>
        <taxon>Chrysomeloidea</taxon>
        <taxon>Cerambycidae</taxon>
        <taxon>Lepturinae</taxon>
        <taxon>Rhagiini</taxon>
        <taxon>Rhamnusium</taxon>
    </lineage>
</organism>
<evidence type="ECO:0000313" key="2">
    <source>
        <dbReference type="EMBL" id="KAJ8959258.1"/>
    </source>
</evidence>
<evidence type="ECO:0000313" key="3">
    <source>
        <dbReference type="Proteomes" id="UP001162156"/>
    </source>
</evidence>
<feature type="transmembrane region" description="Helical" evidence="1">
    <location>
        <begin position="46"/>
        <end position="73"/>
    </location>
</feature>
<dbReference type="GO" id="GO:0008528">
    <property type="term" value="F:G protein-coupled peptide receptor activity"/>
    <property type="evidence" value="ECO:0007669"/>
    <property type="project" value="InterPro"/>
</dbReference>
<keyword evidence="1" id="KW-0472">Membrane</keyword>
<dbReference type="InterPro" id="IPR053219">
    <property type="entry name" value="GPCR_Dmsr-1"/>
</dbReference>
<dbReference type="Proteomes" id="UP001162156">
    <property type="component" value="Unassembled WGS sequence"/>
</dbReference>
<dbReference type="AlphaFoldDB" id="A0AAV8Z673"/>
<name>A0AAV8Z673_9CUCU</name>
<dbReference type="EMBL" id="JANEYF010001692">
    <property type="protein sequence ID" value="KAJ8959258.1"/>
    <property type="molecule type" value="Genomic_DNA"/>
</dbReference>
<dbReference type="Pfam" id="PF10324">
    <property type="entry name" value="7TM_GPCR_Srw"/>
    <property type="match status" value="1"/>
</dbReference>
<keyword evidence="1" id="KW-0812">Transmembrane</keyword>
<dbReference type="Gene3D" id="1.20.1070.10">
    <property type="entry name" value="Rhodopsin 7-helix transmembrane proteins"/>
    <property type="match status" value="1"/>
</dbReference>
<keyword evidence="3" id="KW-1185">Reference proteome</keyword>
<dbReference type="PANTHER" id="PTHR46273">
    <property type="entry name" value="MYOSUPPRESSIN RECEPTOR 1, ISOFORM B-RELATED"/>
    <property type="match status" value="1"/>
</dbReference>
<proteinExistence type="predicted"/>
<dbReference type="GO" id="GO:0005886">
    <property type="term" value="C:plasma membrane"/>
    <property type="evidence" value="ECO:0007669"/>
    <property type="project" value="TreeGrafter"/>
</dbReference>
<evidence type="ECO:0000256" key="1">
    <source>
        <dbReference type="SAM" id="Phobius"/>
    </source>
</evidence>
<feature type="transmembrane region" description="Helical" evidence="1">
    <location>
        <begin position="115"/>
        <end position="142"/>
    </location>
</feature>
<protein>
    <submittedName>
        <fullName evidence="2">Uncharacterized protein</fullName>
    </submittedName>
</protein>
<reference evidence="2" key="1">
    <citation type="journal article" date="2023" name="Insect Mol. Biol.">
        <title>Genome sequencing provides insights into the evolution of gene families encoding plant cell wall-degrading enzymes in longhorned beetles.</title>
        <authorList>
            <person name="Shin N.R."/>
            <person name="Okamura Y."/>
            <person name="Kirsch R."/>
            <person name="Pauchet Y."/>
        </authorList>
    </citation>
    <scope>NUCLEOTIDE SEQUENCE</scope>
    <source>
        <strain evidence="2">RBIC_L_NR</strain>
    </source>
</reference>
<dbReference type="InterPro" id="IPR019427">
    <property type="entry name" value="7TM_GPCR_serpentine_rcpt_Srw"/>
</dbReference>
<dbReference type="PANTHER" id="PTHR46273:SF4">
    <property type="entry name" value="AT19640P"/>
    <property type="match status" value="1"/>
</dbReference>
<sequence>MPYNHTSKPNGEWVLEKDIPLYEHKVNLTKKTMYITNLNDPQNLSIWLYGFLLKLVPCILLTILTYKIITALLETRRRRMKLLTSSSPLEDIGGKSKQNTIQLYKENQADRTTKMLLAVLILFLITEIPQVIIGIGGIGAIFGETFLAECYKNLGKYKSMVK</sequence>
<keyword evidence="1" id="KW-1133">Transmembrane helix</keyword>
<accession>A0AAV8Z673</accession>
<gene>
    <name evidence="2" type="ORF">NQ314_006304</name>
</gene>
<dbReference type="SUPFAM" id="SSF81321">
    <property type="entry name" value="Family A G protein-coupled receptor-like"/>
    <property type="match status" value="1"/>
</dbReference>